<sequence>MGHIRKVYRMPKCNLIDSHIPTADEKSSPIYTLLTTEPNVQFVLAPLRFESGLEHRFIMVTGSSESILLKLAPTTTCLHAVLAPTSVRTLGVTGHQLQLFGETMLCVQSESSVSIPIRFLVSAHSPSILGLRVMRLLQGSIILHTNNDMPIISHRQHLIVQCLGNDGGMKVPSVKLEVDGEPIFLKRRVLPCGPRERCPESITENGARWCDKQR</sequence>
<dbReference type="EMBL" id="UZAN01061798">
    <property type="protein sequence ID" value="VDP93076.1"/>
    <property type="molecule type" value="Genomic_DNA"/>
</dbReference>
<keyword evidence="2" id="KW-1185">Reference proteome</keyword>
<organism evidence="3">
    <name type="scientific">Echinostoma caproni</name>
    <dbReference type="NCBI Taxonomy" id="27848"/>
    <lineage>
        <taxon>Eukaryota</taxon>
        <taxon>Metazoa</taxon>
        <taxon>Spiralia</taxon>
        <taxon>Lophotrochozoa</taxon>
        <taxon>Platyhelminthes</taxon>
        <taxon>Trematoda</taxon>
        <taxon>Digenea</taxon>
        <taxon>Plagiorchiida</taxon>
        <taxon>Echinostomata</taxon>
        <taxon>Echinostomatoidea</taxon>
        <taxon>Echinostomatidae</taxon>
        <taxon>Echinostoma</taxon>
    </lineage>
</organism>
<dbReference type="WBParaSite" id="ECPE_0001584501-mRNA-1">
    <property type="protein sequence ID" value="ECPE_0001584501-mRNA-1"/>
    <property type="gene ID" value="ECPE_0001584501"/>
</dbReference>
<proteinExistence type="predicted"/>
<name>A0A183B9C0_9TREM</name>
<reference evidence="3" key="1">
    <citation type="submission" date="2016-06" db="UniProtKB">
        <authorList>
            <consortium name="WormBaseParasite"/>
        </authorList>
    </citation>
    <scope>IDENTIFICATION</scope>
</reference>
<dbReference type="OrthoDB" id="5978043at2759"/>
<dbReference type="AlphaFoldDB" id="A0A183B9C0"/>
<evidence type="ECO:0000313" key="3">
    <source>
        <dbReference type="WBParaSite" id="ECPE_0001584501-mRNA-1"/>
    </source>
</evidence>
<reference evidence="1 2" key="2">
    <citation type="submission" date="2018-11" db="EMBL/GenBank/DDBJ databases">
        <authorList>
            <consortium name="Pathogen Informatics"/>
        </authorList>
    </citation>
    <scope>NUCLEOTIDE SEQUENCE [LARGE SCALE GENOMIC DNA]</scope>
    <source>
        <strain evidence="1 2">Egypt</strain>
    </source>
</reference>
<protein>
    <submittedName>
        <fullName evidence="3">MMS1_N domain-containing protein</fullName>
    </submittedName>
</protein>
<gene>
    <name evidence="1" type="ORF">ECPE_LOCUS15804</name>
</gene>
<dbReference type="Proteomes" id="UP000272942">
    <property type="component" value="Unassembled WGS sequence"/>
</dbReference>
<accession>A0A183B9C0</accession>
<evidence type="ECO:0000313" key="2">
    <source>
        <dbReference type="Proteomes" id="UP000272942"/>
    </source>
</evidence>
<evidence type="ECO:0000313" key="1">
    <source>
        <dbReference type="EMBL" id="VDP93076.1"/>
    </source>
</evidence>